<organism evidence="2 3">
    <name type="scientific">candidate division MSBL1 archaeon SCGC-AAA261C02</name>
    <dbReference type="NCBI Taxonomy" id="1698272"/>
    <lineage>
        <taxon>Archaea</taxon>
        <taxon>Methanobacteriati</taxon>
        <taxon>Methanobacteriota</taxon>
        <taxon>candidate division MSBL1</taxon>
    </lineage>
</organism>
<dbReference type="Proteomes" id="UP000070520">
    <property type="component" value="Unassembled WGS sequence"/>
</dbReference>
<feature type="domain" description="HEPN" evidence="1">
    <location>
        <begin position="8"/>
        <end position="142"/>
    </location>
</feature>
<sequence length="281" mass="32703">MNTKSALLEISENDLEAARHLFEKKLYPQAIFYLQQSVEKSTKSLGLHFKIISEEDLEEIRHESFRIYVMILEELKESAARGYEKLMKLPGIQSMEVVRKHKDLDPSELNAMLNNFKKYVENPKKSISKEELETIISELDRIEAKTRESIKISEEAIQDFKNQILEIVDLVCESDELGLKLSEEEIEKVKSLTPEQATQLAKYTMLKASCNLHLLYLSVALCPHAIHSRYPFPKQKFNPLNEYTESHLLIEKFDQIADMIERTLNKIPTLFSNSHLDRLEF</sequence>
<evidence type="ECO:0000259" key="1">
    <source>
        <dbReference type="PROSITE" id="PS50910"/>
    </source>
</evidence>
<reference evidence="2 3" key="1">
    <citation type="journal article" date="2016" name="Sci. Rep.">
        <title>Metabolic traits of an uncultured archaeal lineage -MSBL1- from brine pools of the Red Sea.</title>
        <authorList>
            <person name="Mwirichia R."/>
            <person name="Alam I."/>
            <person name="Rashid M."/>
            <person name="Vinu M."/>
            <person name="Ba-Alawi W."/>
            <person name="Anthony Kamau A."/>
            <person name="Kamanda Ngugi D."/>
            <person name="Goker M."/>
            <person name="Klenk H.P."/>
            <person name="Bajic V."/>
            <person name="Stingl U."/>
        </authorList>
    </citation>
    <scope>NUCLEOTIDE SEQUENCE [LARGE SCALE GENOMIC DNA]</scope>
    <source>
        <strain evidence="2">SCGC-AAA261C02</strain>
    </source>
</reference>
<dbReference type="EMBL" id="LHXW01000027">
    <property type="protein sequence ID" value="KXA99729.1"/>
    <property type="molecule type" value="Genomic_DNA"/>
</dbReference>
<dbReference type="SUPFAM" id="SSF81593">
    <property type="entry name" value="Nucleotidyltransferase substrate binding subunit/domain"/>
    <property type="match status" value="1"/>
</dbReference>
<accession>A0A133UZX2</accession>
<dbReference type="AlphaFoldDB" id="A0A133UZX2"/>
<comment type="caution">
    <text evidence="2">The sequence shown here is derived from an EMBL/GenBank/DDBJ whole genome shotgun (WGS) entry which is preliminary data.</text>
</comment>
<evidence type="ECO:0000313" key="2">
    <source>
        <dbReference type="EMBL" id="KXA99729.1"/>
    </source>
</evidence>
<keyword evidence="3" id="KW-1185">Reference proteome</keyword>
<evidence type="ECO:0000313" key="3">
    <source>
        <dbReference type="Proteomes" id="UP000070520"/>
    </source>
</evidence>
<gene>
    <name evidence="2" type="ORF">AKJ42_02625</name>
</gene>
<dbReference type="SMART" id="SM00748">
    <property type="entry name" value="HEPN"/>
    <property type="match status" value="1"/>
</dbReference>
<dbReference type="Gene3D" id="1.20.120.330">
    <property type="entry name" value="Nucleotidyltransferases domain 2"/>
    <property type="match status" value="1"/>
</dbReference>
<proteinExistence type="predicted"/>
<dbReference type="PROSITE" id="PS50910">
    <property type="entry name" value="HEPN"/>
    <property type="match status" value="1"/>
</dbReference>
<dbReference type="Pfam" id="PF05168">
    <property type="entry name" value="HEPN"/>
    <property type="match status" value="1"/>
</dbReference>
<protein>
    <recommendedName>
        <fullName evidence="1">HEPN domain-containing protein</fullName>
    </recommendedName>
</protein>
<dbReference type="InterPro" id="IPR007842">
    <property type="entry name" value="HEPN_dom"/>
</dbReference>
<name>A0A133UZX2_9EURY</name>